<accession>A0A9P8VZQ0</accession>
<feature type="compositionally biased region" description="Basic and acidic residues" evidence="1">
    <location>
        <begin position="941"/>
        <end position="952"/>
    </location>
</feature>
<organism evidence="3 4">
    <name type="scientific">Thelonectria olida</name>
    <dbReference type="NCBI Taxonomy" id="1576542"/>
    <lineage>
        <taxon>Eukaryota</taxon>
        <taxon>Fungi</taxon>
        <taxon>Dikarya</taxon>
        <taxon>Ascomycota</taxon>
        <taxon>Pezizomycotina</taxon>
        <taxon>Sordariomycetes</taxon>
        <taxon>Hypocreomycetidae</taxon>
        <taxon>Hypocreales</taxon>
        <taxon>Nectriaceae</taxon>
        <taxon>Thelonectria</taxon>
    </lineage>
</organism>
<feature type="compositionally biased region" description="Basic and acidic residues" evidence="1">
    <location>
        <begin position="825"/>
        <end position="834"/>
    </location>
</feature>
<dbReference type="PROSITE" id="PS00028">
    <property type="entry name" value="ZINC_FINGER_C2H2_1"/>
    <property type="match status" value="1"/>
</dbReference>
<feature type="compositionally biased region" description="Basic and acidic residues" evidence="1">
    <location>
        <begin position="714"/>
        <end position="779"/>
    </location>
</feature>
<feature type="region of interest" description="Disordered" evidence="1">
    <location>
        <begin position="473"/>
        <end position="499"/>
    </location>
</feature>
<proteinExistence type="predicted"/>
<sequence>MADDRIAKSVRGCLELFQKLASLKPPAHDASQQSTLTAIGEEEVRFKVWSGNIGAHKSGRRSLQYRLRDASHLQKQILALLGDLSDLLEDALAIATGDKTPWDQLEDDENLADETASLDENSHDGELPTTELEQIAMNVPDVVNCLVRLSVAIRNPAPHDRFATSVPIDASHYEPFDIQHVQTKFGEIDAFLAERLGKAISRRRQYFKYRESHHLKLSHGLDLREQKDTESTVASSIPGHAKAAYFNPLFPAIDEDALSDSGVTQTSFASSSADTERIRIPPLPKDAGSEPFECPFCYIMITATSTISWKRHVFADLRPYVCLSEECTAAEKEFTRRHEWTLHEVENHWKVYCCPCSCSEFFQSRSKCREHIYKSHPDAISTNQLDAMISLSSRPIRAEEGIPCPMCKERLRSVKQYQRHVGRHQEQLAVFALPSIQSPDNGDHVNEGISSQIDIRSEDMAISDDEVEELPVGDKNAAGESDSALHNSDHDTHGPDFPDGISLMLTNNLLEQDKTLLHDSEISLESPGPGGQSSYTYKPGVDASSDDVHSSVERLDPFHLGGDDYASGRDRSDSLTLEADNYRSFRPSVVYPSNPRHSSATIDYGDGGYAYTNAGDLVRYDLEHPQSFRSRRHESFDRGYRRPDINYNPDQRILDVNTGPDQGRESRRERRESKRGSEDNEKERSRFRDKISSGLGIAAAAIGITPTPKNKDRRSKDDSKGRGGSDEGDRRRRDLDARDGKPSTREQTRTKDYERNRFESKDKSDSKASRRETSSRKSGEAVVSGSDSNEVKKQTRRHRSFSAFDPNDAAELTHLKEQLASMKLAEAEKEKKPVVIETTKTRSSSHTKEAESTKAKSSGNLRSPPESKPTRESSSPSESMEESSRTDELRGRELTLSSSQKEKHIRVVSPPREEEEKPLSGILKAPKASFPEDTNPIREGVAPHKEDKKVKEAPPGAKWTKVSRKIVNPEALTIGKESFEVRDDFVIVLRVLNKEEIQAYASATQVLRERRREEDEEDREREYDSSRDDDDRRRHRHRRHRDDDDDYE</sequence>
<comment type="caution">
    <text evidence="3">The sequence shown here is derived from an EMBL/GenBank/DDBJ whole genome shotgun (WGS) entry which is preliminary data.</text>
</comment>
<feature type="compositionally biased region" description="Basic and acidic residues" evidence="1">
    <location>
        <begin position="487"/>
        <end position="496"/>
    </location>
</feature>
<feature type="region of interest" description="Disordered" evidence="1">
    <location>
        <begin position="436"/>
        <end position="458"/>
    </location>
</feature>
<keyword evidence="4" id="KW-1185">Reference proteome</keyword>
<evidence type="ECO:0000259" key="2">
    <source>
        <dbReference type="PROSITE" id="PS00028"/>
    </source>
</evidence>
<feature type="region of interest" description="Disordered" evidence="1">
    <location>
        <begin position="629"/>
        <end position="809"/>
    </location>
</feature>
<feature type="compositionally biased region" description="Basic and acidic residues" evidence="1">
    <location>
        <begin position="662"/>
        <end position="691"/>
    </location>
</feature>
<feature type="compositionally biased region" description="Basic and acidic residues" evidence="1">
    <location>
        <begin position="633"/>
        <end position="644"/>
    </location>
</feature>
<dbReference type="PANTHER" id="PTHR35391">
    <property type="entry name" value="C2H2-TYPE DOMAIN-CONTAINING PROTEIN-RELATED"/>
    <property type="match status" value="1"/>
</dbReference>
<dbReference type="Pfam" id="PF26082">
    <property type="entry name" value="zf-C2H2_AcuF"/>
    <property type="match status" value="1"/>
</dbReference>
<evidence type="ECO:0000256" key="1">
    <source>
        <dbReference type="SAM" id="MobiDB-lite"/>
    </source>
</evidence>
<gene>
    <name evidence="3" type="ORF">B0T10DRAFT_494006</name>
</gene>
<dbReference type="InterPro" id="IPR058925">
    <property type="entry name" value="zf-C2H2_AcuF"/>
</dbReference>
<feature type="compositionally biased region" description="Basic and acidic residues" evidence="1">
    <location>
        <begin position="882"/>
        <end position="893"/>
    </location>
</feature>
<feature type="region of interest" description="Disordered" evidence="1">
    <location>
        <begin position="823"/>
        <end position="958"/>
    </location>
</feature>
<feature type="domain" description="C2H2-type" evidence="2">
    <location>
        <begin position="353"/>
        <end position="376"/>
    </location>
</feature>
<reference evidence="3 4" key="1">
    <citation type="journal article" date="2021" name="Nat. Commun.">
        <title>Genetic determinants of endophytism in the Arabidopsis root mycobiome.</title>
        <authorList>
            <person name="Mesny F."/>
            <person name="Miyauchi S."/>
            <person name="Thiergart T."/>
            <person name="Pickel B."/>
            <person name="Atanasova L."/>
            <person name="Karlsson M."/>
            <person name="Huettel B."/>
            <person name="Barry K.W."/>
            <person name="Haridas S."/>
            <person name="Chen C."/>
            <person name="Bauer D."/>
            <person name="Andreopoulos W."/>
            <person name="Pangilinan J."/>
            <person name="LaButti K."/>
            <person name="Riley R."/>
            <person name="Lipzen A."/>
            <person name="Clum A."/>
            <person name="Drula E."/>
            <person name="Henrissat B."/>
            <person name="Kohler A."/>
            <person name="Grigoriev I.V."/>
            <person name="Martin F.M."/>
            <person name="Hacquard S."/>
        </authorList>
    </citation>
    <scope>NUCLEOTIDE SEQUENCE [LARGE SCALE GENOMIC DNA]</scope>
    <source>
        <strain evidence="3 4">MPI-CAGE-CH-0241</strain>
    </source>
</reference>
<dbReference type="EMBL" id="JAGPYM010000022">
    <property type="protein sequence ID" value="KAH6883903.1"/>
    <property type="molecule type" value="Genomic_DNA"/>
</dbReference>
<dbReference type="PANTHER" id="PTHR35391:SF7">
    <property type="entry name" value="C2H2-TYPE DOMAIN-CONTAINING PROTEIN"/>
    <property type="match status" value="1"/>
</dbReference>
<feature type="compositionally biased region" description="Low complexity" evidence="1">
    <location>
        <begin position="692"/>
        <end position="704"/>
    </location>
</feature>
<dbReference type="Pfam" id="PF26118">
    <property type="entry name" value="DUF8035"/>
    <property type="match status" value="1"/>
</dbReference>
<evidence type="ECO:0000313" key="3">
    <source>
        <dbReference type="EMBL" id="KAH6883903.1"/>
    </source>
</evidence>
<dbReference type="Proteomes" id="UP000777438">
    <property type="component" value="Unassembled WGS sequence"/>
</dbReference>
<feature type="region of interest" description="Disordered" evidence="1">
    <location>
        <begin position="521"/>
        <end position="547"/>
    </location>
</feature>
<name>A0A9P8VZQ0_9HYPO</name>
<dbReference type="OrthoDB" id="6133115at2759"/>
<dbReference type="AlphaFoldDB" id="A0A9P8VZQ0"/>
<protein>
    <recommendedName>
        <fullName evidence="2">C2H2-type domain-containing protein</fullName>
    </recommendedName>
</protein>
<evidence type="ECO:0000313" key="4">
    <source>
        <dbReference type="Proteomes" id="UP000777438"/>
    </source>
</evidence>
<dbReference type="SMART" id="SM00355">
    <property type="entry name" value="ZnF_C2H2"/>
    <property type="match status" value="3"/>
</dbReference>
<feature type="compositionally biased region" description="Basic and acidic residues" evidence="1">
    <location>
        <begin position="1020"/>
        <end position="1032"/>
    </location>
</feature>
<dbReference type="InterPro" id="IPR058348">
    <property type="entry name" value="DUF8035"/>
</dbReference>
<feature type="region of interest" description="Disordered" evidence="1">
    <location>
        <begin position="1002"/>
        <end position="1048"/>
    </location>
</feature>
<dbReference type="InterPro" id="IPR013087">
    <property type="entry name" value="Znf_C2H2_type"/>
</dbReference>